<proteinExistence type="predicted"/>
<gene>
    <name evidence="1" type="ORF">ILUMI_12094</name>
</gene>
<organism evidence="1 2">
    <name type="scientific">Ignelater luminosus</name>
    <name type="common">Cucubano</name>
    <name type="synonym">Pyrophorus luminosus</name>
    <dbReference type="NCBI Taxonomy" id="2038154"/>
    <lineage>
        <taxon>Eukaryota</taxon>
        <taxon>Metazoa</taxon>
        <taxon>Ecdysozoa</taxon>
        <taxon>Arthropoda</taxon>
        <taxon>Hexapoda</taxon>
        <taxon>Insecta</taxon>
        <taxon>Pterygota</taxon>
        <taxon>Neoptera</taxon>
        <taxon>Endopterygota</taxon>
        <taxon>Coleoptera</taxon>
        <taxon>Polyphaga</taxon>
        <taxon>Elateriformia</taxon>
        <taxon>Elateroidea</taxon>
        <taxon>Elateridae</taxon>
        <taxon>Agrypninae</taxon>
        <taxon>Pyrophorini</taxon>
        <taxon>Ignelater</taxon>
    </lineage>
</organism>
<evidence type="ECO:0000313" key="1">
    <source>
        <dbReference type="EMBL" id="KAF2894084.1"/>
    </source>
</evidence>
<accession>A0A8K0CUZ3</accession>
<dbReference type="AlphaFoldDB" id="A0A8K0CUZ3"/>
<sequence>MTSARLLCYAFDYNVTFTKVIENQNVECLSRAPLNQEFQSPDTFINEKVSEVCATAVSEIFNETLRPDRIAQETERDENLYGLKLNILKKLPHPMTPYKEKIPIKQKSLLRYQATPLANGKTPAELYLFRNDRIKLDAMLPYQERKSDQELLPRTRSL</sequence>
<protein>
    <submittedName>
        <fullName evidence="1">Uncharacterized protein</fullName>
    </submittedName>
</protein>
<dbReference type="OrthoDB" id="6762361at2759"/>
<evidence type="ECO:0000313" key="2">
    <source>
        <dbReference type="Proteomes" id="UP000801492"/>
    </source>
</evidence>
<comment type="caution">
    <text evidence="1">The sequence shown here is derived from an EMBL/GenBank/DDBJ whole genome shotgun (WGS) entry which is preliminary data.</text>
</comment>
<dbReference type="Proteomes" id="UP000801492">
    <property type="component" value="Unassembled WGS sequence"/>
</dbReference>
<dbReference type="EMBL" id="VTPC01007365">
    <property type="protein sequence ID" value="KAF2894084.1"/>
    <property type="molecule type" value="Genomic_DNA"/>
</dbReference>
<name>A0A8K0CUZ3_IGNLU</name>
<reference evidence="1" key="1">
    <citation type="submission" date="2019-08" db="EMBL/GenBank/DDBJ databases">
        <title>The genome of the North American firefly Photinus pyralis.</title>
        <authorList>
            <consortium name="Photinus pyralis genome working group"/>
            <person name="Fallon T.R."/>
            <person name="Sander Lower S.E."/>
            <person name="Weng J.-K."/>
        </authorList>
    </citation>
    <scope>NUCLEOTIDE SEQUENCE</scope>
    <source>
        <strain evidence="1">TRF0915ILg1</strain>
        <tissue evidence="1">Whole body</tissue>
    </source>
</reference>
<keyword evidence="2" id="KW-1185">Reference proteome</keyword>